<organism evidence="7 8">
    <name type="scientific">Candidatus Methylomirabilis lanthanidiphila</name>
    <dbReference type="NCBI Taxonomy" id="2211376"/>
    <lineage>
        <taxon>Bacteria</taxon>
        <taxon>Candidatus Methylomirabilota</taxon>
        <taxon>Candidatus Methylomirabilia</taxon>
        <taxon>Candidatus Methylomirabilales</taxon>
        <taxon>Candidatus Methylomirabilaceae</taxon>
        <taxon>Candidatus Methylomirabilis</taxon>
    </lineage>
</organism>
<dbReference type="InterPro" id="IPR008988">
    <property type="entry name" value="Transcriptional_repressor_C"/>
</dbReference>
<sequence>MTGPQEILAPLREAEIRSGLIIRRIGTTIHLFQEVESTNDEAAALASRGEAEGTIVIAERQRRGRGRLGRRWESPTGLGLYLSVILRPAIPPQSAPILTLMGAVAGAEAIERTTGLTTTLKWPNDLILHGRKVGGILGEMAAEGARLLHVIIGIGINVNQTETDFAGELRQIATSLRVEAGQPIDRTAMARSLCESLDGWYERFLSHGPQPILEQVRRRCLTVGRMVTARSGDEEVSGFAVEMDDLGRLVIRDATGALHHLVAGDVTLTG</sequence>
<evidence type="ECO:0000256" key="2">
    <source>
        <dbReference type="ARBA" id="ARBA00022741"/>
    </source>
</evidence>
<feature type="domain" description="BPL/LPL catalytic" evidence="6">
    <location>
        <begin position="14"/>
        <end position="205"/>
    </location>
</feature>
<keyword evidence="3" id="KW-0067">ATP-binding</keyword>
<gene>
    <name evidence="7" type="primary">birA</name>
    <name evidence="7" type="ORF">MELA_01645</name>
</gene>
<keyword evidence="1 7" id="KW-0436">Ligase</keyword>
<proteinExistence type="predicted"/>
<protein>
    <recommendedName>
        <fullName evidence="5">biotin--[biotin carboxyl-carrier protein] ligase</fullName>
        <ecNumber evidence="5">6.3.4.15</ecNumber>
    </recommendedName>
</protein>
<dbReference type="NCBIfam" id="TIGR00121">
    <property type="entry name" value="birA_ligase"/>
    <property type="match status" value="1"/>
</dbReference>
<dbReference type="PANTHER" id="PTHR12835">
    <property type="entry name" value="BIOTIN PROTEIN LIGASE"/>
    <property type="match status" value="1"/>
</dbReference>
<evidence type="ECO:0000256" key="5">
    <source>
        <dbReference type="ARBA" id="ARBA00024227"/>
    </source>
</evidence>
<evidence type="ECO:0000313" key="8">
    <source>
        <dbReference type="Proteomes" id="UP000334340"/>
    </source>
</evidence>
<evidence type="ECO:0000256" key="1">
    <source>
        <dbReference type="ARBA" id="ARBA00022598"/>
    </source>
</evidence>
<dbReference type="InterPro" id="IPR003142">
    <property type="entry name" value="BPL_C"/>
</dbReference>
<accession>A0A564ZJB5</accession>
<dbReference type="EMBL" id="CABIKM010000025">
    <property type="protein sequence ID" value="VUZ85263.1"/>
    <property type="molecule type" value="Genomic_DNA"/>
</dbReference>
<dbReference type="AlphaFoldDB" id="A0A564ZJB5"/>
<dbReference type="GO" id="GO:0005737">
    <property type="term" value="C:cytoplasm"/>
    <property type="evidence" value="ECO:0007669"/>
    <property type="project" value="TreeGrafter"/>
</dbReference>
<dbReference type="Pfam" id="PF02237">
    <property type="entry name" value="BPL_C"/>
    <property type="match status" value="1"/>
</dbReference>
<dbReference type="CDD" id="cd16442">
    <property type="entry name" value="BPL"/>
    <property type="match status" value="1"/>
</dbReference>
<dbReference type="GO" id="GO:0004077">
    <property type="term" value="F:biotin--[biotin carboxyl-carrier protein] ligase activity"/>
    <property type="evidence" value="ECO:0007669"/>
    <property type="project" value="UniProtKB-EC"/>
</dbReference>
<evidence type="ECO:0000256" key="4">
    <source>
        <dbReference type="ARBA" id="ARBA00023267"/>
    </source>
</evidence>
<evidence type="ECO:0000259" key="6">
    <source>
        <dbReference type="PROSITE" id="PS51733"/>
    </source>
</evidence>
<reference evidence="7 8" key="1">
    <citation type="submission" date="2019-07" db="EMBL/GenBank/DDBJ databases">
        <authorList>
            <person name="Cremers G."/>
        </authorList>
    </citation>
    <scope>NUCLEOTIDE SEQUENCE [LARGE SCALE GENOMIC DNA]</scope>
</reference>
<keyword evidence="2" id="KW-0547">Nucleotide-binding</keyword>
<dbReference type="SUPFAM" id="SSF50037">
    <property type="entry name" value="C-terminal domain of transcriptional repressors"/>
    <property type="match status" value="1"/>
</dbReference>
<dbReference type="SUPFAM" id="SSF55681">
    <property type="entry name" value="Class II aaRS and biotin synthetases"/>
    <property type="match status" value="1"/>
</dbReference>
<dbReference type="Gene3D" id="3.30.930.10">
    <property type="entry name" value="Bira Bifunctional Protein, Domain 2"/>
    <property type="match status" value="1"/>
</dbReference>
<dbReference type="PANTHER" id="PTHR12835:SF5">
    <property type="entry name" value="BIOTIN--PROTEIN LIGASE"/>
    <property type="match status" value="1"/>
</dbReference>
<evidence type="ECO:0000313" key="7">
    <source>
        <dbReference type="EMBL" id="VUZ85263.1"/>
    </source>
</evidence>
<evidence type="ECO:0000256" key="3">
    <source>
        <dbReference type="ARBA" id="ARBA00022840"/>
    </source>
</evidence>
<dbReference type="PROSITE" id="PS51733">
    <property type="entry name" value="BPL_LPL_CATALYTIC"/>
    <property type="match status" value="1"/>
</dbReference>
<keyword evidence="4" id="KW-0092">Biotin</keyword>
<dbReference type="InterPro" id="IPR004408">
    <property type="entry name" value="Biotin_CoA_COase_ligase"/>
</dbReference>
<dbReference type="InterPro" id="IPR004143">
    <property type="entry name" value="BPL_LPL_catalytic"/>
</dbReference>
<name>A0A564ZJB5_9BACT</name>
<dbReference type="Proteomes" id="UP000334340">
    <property type="component" value="Unassembled WGS sequence"/>
</dbReference>
<dbReference type="Gene3D" id="2.30.30.100">
    <property type="match status" value="1"/>
</dbReference>
<dbReference type="InterPro" id="IPR045864">
    <property type="entry name" value="aa-tRNA-synth_II/BPL/LPL"/>
</dbReference>
<dbReference type="EC" id="6.3.4.15" evidence="5"/>
<dbReference type="Pfam" id="PF03099">
    <property type="entry name" value="BPL_LplA_LipB"/>
    <property type="match status" value="1"/>
</dbReference>
<dbReference type="GO" id="GO:0005524">
    <property type="term" value="F:ATP binding"/>
    <property type="evidence" value="ECO:0007669"/>
    <property type="project" value="UniProtKB-KW"/>
</dbReference>
<keyword evidence="8" id="KW-1185">Reference proteome</keyword>